<protein>
    <submittedName>
        <fullName evidence="1">Uncharacterized protein</fullName>
    </submittedName>
</protein>
<dbReference type="EMBL" id="KE747817">
    <property type="protein sequence ID" value="RMZ68663.1"/>
    <property type="molecule type" value="Genomic_DNA"/>
</dbReference>
<dbReference type="Proteomes" id="UP000265663">
    <property type="component" value="Unassembled WGS sequence"/>
</dbReference>
<organism evidence="1 2">
    <name type="scientific">Pyrenophora seminiperda CCB06</name>
    <dbReference type="NCBI Taxonomy" id="1302712"/>
    <lineage>
        <taxon>Eukaryota</taxon>
        <taxon>Fungi</taxon>
        <taxon>Dikarya</taxon>
        <taxon>Ascomycota</taxon>
        <taxon>Pezizomycotina</taxon>
        <taxon>Dothideomycetes</taxon>
        <taxon>Pleosporomycetidae</taxon>
        <taxon>Pleosporales</taxon>
        <taxon>Pleosporineae</taxon>
        <taxon>Pleosporaceae</taxon>
        <taxon>Pyrenophora</taxon>
    </lineage>
</organism>
<gene>
    <name evidence="1" type="ORF">GMOD_00002445</name>
</gene>
<dbReference type="AlphaFoldDB" id="A0A3M7M2F8"/>
<evidence type="ECO:0000313" key="1">
    <source>
        <dbReference type="EMBL" id="RMZ68663.1"/>
    </source>
</evidence>
<proteinExistence type="predicted"/>
<name>A0A3M7M2F8_9PLEO</name>
<evidence type="ECO:0000313" key="2">
    <source>
        <dbReference type="Proteomes" id="UP000265663"/>
    </source>
</evidence>
<sequence>MHDYRALPRTIIYARYTLPRYNVYSVVS</sequence>
<keyword evidence="2" id="KW-1185">Reference proteome</keyword>
<accession>A0A3M7M2F8</accession>
<reference evidence="1 2" key="1">
    <citation type="journal article" date="2014" name="PLoS ONE">
        <title>De novo Genome Assembly of the Fungal Plant Pathogen Pyrenophora semeniperda.</title>
        <authorList>
            <person name="Soliai M.M."/>
            <person name="Meyer S.E."/>
            <person name="Udall J.A."/>
            <person name="Elzinga D.E."/>
            <person name="Hermansen R.A."/>
            <person name="Bodily P.M."/>
            <person name="Hart A.A."/>
            <person name="Coleman C.E."/>
        </authorList>
    </citation>
    <scope>NUCLEOTIDE SEQUENCE [LARGE SCALE GENOMIC DNA]</scope>
    <source>
        <strain evidence="1 2">CCB06</strain>
        <tissue evidence="1">Mycelium</tissue>
    </source>
</reference>